<reference evidence="1 2" key="1">
    <citation type="journal article" date="2015" name="Genome Announc.">
        <title>Expanding the biotechnology potential of lactobacilli through comparative genomics of 213 strains and associated genera.</title>
        <authorList>
            <person name="Sun Z."/>
            <person name="Harris H.M."/>
            <person name="McCann A."/>
            <person name="Guo C."/>
            <person name="Argimon S."/>
            <person name="Zhang W."/>
            <person name="Yang X."/>
            <person name="Jeffery I.B."/>
            <person name="Cooney J.C."/>
            <person name="Kagawa T.F."/>
            <person name="Liu W."/>
            <person name="Song Y."/>
            <person name="Salvetti E."/>
            <person name="Wrobel A."/>
            <person name="Rasinkangas P."/>
            <person name="Parkhill J."/>
            <person name="Rea M.C."/>
            <person name="O'Sullivan O."/>
            <person name="Ritari J."/>
            <person name="Douillard F.P."/>
            <person name="Paul Ross R."/>
            <person name="Yang R."/>
            <person name="Briner A.E."/>
            <person name="Felis G.E."/>
            <person name="de Vos W.M."/>
            <person name="Barrangou R."/>
            <person name="Klaenhammer T.R."/>
            <person name="Caufield P.W."/>
            <person name="Cui Y."/>
            <person name="Zhang H."/>
            <person name="O'Toole P.W."/>
        </authorList>
    </citation>
    <scope>NUCLEOTIDE SEQUENCE [LARGE SCALE GENOMIC DNA]</scope>
    <source>
        <strain evidence="1 2">DSM 20444</strain>
    </source>
</reference>
<keyword evidence="2" id="KW-1185">Reference proteome</keyword>
<dbReference type="EMBL" id="AYYH01000010">
    <property type="protein sequence ID" value="KRN10439.1"/>
    <property type="molecule type" value="Genomic_DNA"/>
</dbReference>
<name>A0A0R2EC82_9LACO</name>
<dbReference type="AlphaFoldDB" id="A0A0R2EC82"/>
<sequence length="73" mass="8541">MEKIELMSKNDSKKLSIEDSFRYVELINSLSFNFEDLGFIRTYDWINNRKAGIFMKLQNIANEESDNGGLNED</sequence>
<protein>
    <submittedName>
        <fullName evidence="1">Uncharacterized protein</fullName>
    </submittedName>
</protein>
<dbReference type="Proteomes" id="UP000050898">
    <property type="component" value="Unassembled WGS sequence"/>
</dbReference>
<evidence type="ECO:0000313" key="2">
    <source>
        <dbReference type="Proteomes" id="UP000050898"/>
    </source>
</evidence>
<proteinExistence type="predicted"/>
<evidence type="ECO:0000313" key="1">
    <source>
        <dbReference type="EMBL" id="KRN10439.1"/>
    </source>
</evidence>
<dbReference type="PATRIC" id="fig|1046596.6.peg.210"/>
<comment type="caution">
    <text evidence="1">The sequence shown here is derived from an EMBL/GenBank/DDBJ whole genome shotgun (WGS) entry which is preliminary data.</text>
</comment>
<accession>A0A0R2EC82</accession>
<gene>
    <name evidence="1" type="ORF">FD00_GL000205</name>
</gene>
<organism evidence="1 2">
    <name type="scientific">Liquorilactobacillus mali KCTC 3596 = DSM 20444</name>
    <dbReference type="NCBI Taxonomy" id="1046596"/>
    <lineage>
        <taxon>Bacteria</taxon>
        <taxon>Bacillati</taxon>
        <taxon>Bacillota</taxon>
        <taxon>Bacilli</taxon>
        <taxon>Lactobacillales</taxon>
        <taxon>Lactobacillaceae</taxon>
        <taxon>Liquorilactobacillus</taxon>
    </lineage>
</organism>